<keyword evidence="2" id="KW-0964">Secreted</keyword>
<keyword evidence="11" id="KW-1133">Transmembrane helix</keyword>
<dbReference type="InterPro" id="IPR018114">
    <property type="entry name" value="TRYPSIN_HIS"/>
</dbReference>
<evidence type="ECO:0000256" key="11">
    <source>
        <dbReference type="SAM" id="Phobius"/>
    </source>
</evidence>
<keyword evidence="8" id="KW-1015">Disulfide bond</keyword>
<dbReference type="Gene3D" id="2.40.10.10">
    <property type="entry name" value="Trypsin-like serine proteases"/>
    <property type="match status" value="1"/>
</dbReference>
<dbReference type="PROSITE" id="PS00135">
    <property type="entry name" value="TRYPSIN_SER"/>
    <property type="match status" value="1"/>
</dbReference>
<evidence type="ECO:0000256" key="8">
    <source>
        <dbReference type="ARBA" id="ARBA00023157"/>
    </source>
</evidence>
<evidence type="ECO:0000256" key="5">
    <source>
        <dbReference type="ARBA" id="ARBA00022801"/>
    </source>
</evidence>
<evidence type="ECO:0000313" key="13">
    <source>
        <dbReference type="EMBL" id="ATU82483.1"/>
    </source>
</evidence>
<dbReference type="SMART" id="SM00020">
    <property type="entry name" value="Tryp_SPc"/>
    <property type="match status" value="1"/>
</dbReference>
<dbReference type="InterPro" id="IPR001314">
    <property type="entry name" value="Peptidase_S1A"/>
</dbReference>
<keyword evidence="6 10" id="KW-0720">Serine protease</keyword>
<dbReference type="InterPro" id="IPR043504">
    <property type="entry name" value="Peptidase_S1_PA_chymotrypsin"/>
</dbReference>
<dbReference type="GO" id="GO:0004252">
    <property type="term" value="F:serine-type endopeptidase activity"/>
    <property type="evidence" value="ECO:0007669"/>
    <property type="project" value="InterPro"/>
</dbReference>
<dbReference type="PANTHER" id="PTHR24256">
    <property type="entry name" value="TRYPTASE-RELATED"/>
    <property type="match status" value="1"/>
</dbReference>
<keyword evidence="4" id="KW-0732">Signal</keyword>
<dbReference type="EMBL" id="MF683342">
    <property type="protein sequence ID" value="ATU82483.1"/>
    <property type="molecule type" value="mRNA"/>
</dbReference>
<organism evidence="13">
    <name type="scientific">Lethocerus distinctifemur</name>
    <dbReference type="NCBI Taxonomy" id="280095"/>
    <lineage>
        <taxon>Eukaryota</taxon>
        <taxon>Metazoa</taxon>
        <taxon>Ecdysozoa</taxon>
        <taxon>Arthropoda</taxon>
        <taxon>Hexapoda</taxon>
        <taxon>Insecta</taxon>
        <taxon>Pterygota</taxon>
        <taxon>Neoptera</taxon>
        <taxon>Paraneoptera</taxon>
        <taxon>Hemiptera</taxon>
        <taxon>Heteroptera</taxon>
        <taxon>Panheteroptera</taxon>
        <taxon>Nepomorpha</taxon>
        <taxon>Belostomatidae</taxon>
        <taxon>Lethocerinae</taxon>
        <taxon>Lethocerus</taxon>
    </lineage>
</organism>
<feature type="transmembrane region" description="Helical" evidence="11">
    <location>
        <begin position="24"/>
        <end position="45"/>
    </location>
</feature>
<keyword evidence="3 10" id="KW-0645">Protease</keyword>
<sequence length="333" mass="37650">MITFSPSIHNRCAVHQDRCRMNRLVEIFVALLGLVCLGLCVPQWGMDEYLAMPDDNIDSREHGYKQGTRTTTCACGWTNKARIVGGKKTLPNEYPLMAGMFVKKENDILCGGAIVTERHVVTAAHCTYAFKEDDLAVIVGEHGRHGKLRNMTGNMQFMPVQKIYVHEDWNPMSYVNDISIMFLKTNIRYNQFVGPACLPNKKMDLVNEYLKVLGWGYLASKTVRAEELMKVNLRVLPILTCANNYPRDIPVENSHQICTFNNNKDSCEGDSGGPLLWLDPETNRYMLAGLVSYGKRKCATHSPAVNTDVTYFADWVRRIVKESDPSVRTCSKQ</sequence>
<keyword evidence="11" id="KW-0812">Transmembrane</keyword>
<dbReference type="GO" id="GO:0006508">
    <property type="term" value="P:proteolysis"/>
    <property type="evidence" value="ECO:0007669"/>
    <property type="project" value="UniProtKB-KW"/>
</dbReference>
<evidence type="ECO:0000256" key="10">
    <source>
        <dbReference type="RuleBase" id="RU363034"/>
    </source>
</evidence>
<keyword evidence="5 10" id="KW-0378">Hydrolase</keyword>
<dbReference type="Pfam" id="PF00089">
    <property type="entry name" value="Trypsin"/>
    <property type="match status" value="1"/>
</dbReference>
<dbReference type="FunFam" id="2.40.10.10:FF:000146">
    <property type="entry name" value="Serine protease 53"/>
    <property type="match status" value="1"/>
</dbReference>
<evidence type="ECO:0000256" key="2">
    <source>
        <dbReference type="ARBA" id="ARBA00022525"/>
    </source>
</evidence>
<dbReference type="InterPro" id="IPR009003">
    <property type="entry name" value="Peptidase_S1_PA"/>
</dbReference>
<dbReference type="InterPro" id="IPR001254">
    <property type="entry name" value="Trypsin_dom"/>
</dbReference>
<evidence type="ECO:0000256" key="4">
    <source>
        <dbReference type="ARBA" id="ARBA00022729"/>
    </source>
</evidence>
<evidence type="ECO:0000259" key="12">
    <source>
        <dbReference type="PROSITE" id="PS50240"/>
    </source>
</evidence>
<accession>A0A2K8JRC1</accession>
<keyword evidence="11" id="KW-0472">Membrane</keyword>
<dbReference type="GO" id="GO:0005576">
    <property type="term" value="C:extracellular region"/>
    <property type="evidence" value="ECO:0007669"/>
    <property type="project" value="UniProtKB-SubCell"/>
</dbReference>
<dbReference type="CDD" id="cd00190">
    <property type="entry name" value="Tryp_SPc"/>
    <property type="match status" value="1"/>
</dbReference>
<protein>
    <submittedName>
        <fullName evidence="13">Venom S1 protease 14</fullName>
    </submittedName>
</protein>
<evidence type="ECO:0000256" key="9">
    <source>
        <dbReference type="ARBA" id="ARBA00024195"/>
    </source>
</evidence>
<keyword evidence="7" id="KW-0865">Zymogen</keyword>
<comment type="subcellular location">
    <subcellularLocation>
        <location evidence="1">Secreted</location>
    </subcellularLocation>
</comment>
<dbReference type="InterPro" id="IPR051487">
    <property type="entry name" value="Ser/Thr_Proteases_Immune/Dev"/>
</dbReference>
<dbReference type="InterPro" id="IPR033116">
    <property type="entry name" value="TRYPSIN_SER"/>
</dbReference>
<reference evidence="13" key="1">
    <citation type="journal article" date="2018" name="Cell. Mol. Life Sci.">
        <title>Giant fish-killing water bug reveals ancient and dynamic venom evolution in Heteroptera.</title>
        <authorList>
            <person name="Walker A.A."/>
            <person name="Hernandez-Vargas M.J."/>
            <person name="Corzo G."/>
            <person name="Fry B.G."/>
            <person name="King G.F."/>
        </authorList>
    </citation>
    <scope>NUCLEOTIDE SEQUENCE</scope>
</reference>
<comment type="similarity">
    <text evidence="9">Belongs to the peptidase S1 family. CLIP subfamily.</text>
</comment>
<dbReference type="PRINTS" id="PR00722">
    <property type="entry name" value="CHYMOTRYPSIN"/>
</dbReference>
<dbReference type="PROSITE" id="PS50240">
    <property type="entry name" value="TRYPSIN_DOM"/>
    <property type="match status" value="1"/>
</dbReference>
<name>A0A2K8JRC1_9HEMI</name>
<dbReference type="AlphaFoldDB" id="A0A2K8JRC1"/>
<proteinExistence type="evidence at transcript level"/>
<evidence type="ECO:0000256" key="7">
    <source>
        <dbReference type="ARBA" id="ARBA00023145"/>
    </source>
</evidence>
<dbReference type="SUPFAM" id="SSF50494">
    <property type="entry name" value="Trypsin-like serine proteases"/>
    <property type="match status" value="1"/>
</dbReference>
<dbReference type="PROSITE" id="PS00134">
    <property type="entry name" value="TRYPSIN_HIS"/>
    <property type="match status" value="1"/>
</dbReference>
<evidence type="ECO:0000256" key="3">
    <source>
        <dbReference type="ARBA" id="ARBA00022670"/>
    </source>
</evidence>
<feature type="domain" description="Peptidase S1" evidence="12">
    <location>
        <begin position="83"/>
        <end position="321"/>
    </location>
</feature>
<evidence type="ECO:0000256" key="6">
    <source>
        <dbReference type="ARBA" id="ARBA00022825"/>
    </source>
</evidence>
<evidence type="ECO:0000256" key="1">
    <source>
        <dbReference type="ARBA" id="ARBA00004613"/>
    </source>
</evidence>